<name>A0AAD4IUZ2_PERFH</name>
<feature type="region of interest" description="Disordered" evidence="1">
    <location>
        <begin position="37"/>
        <end position="84"/>
    </location>
</feature>
<keyword evidence="2" id="KW-0732">Signal</keyword>
<gene>
    <name evidence="3" type="ORF">C2S53_014505</name>
</gene>
<accession>A0AAD4IUZ2</accession>
<protein>
    <submittedName>
        <fullName evidence="3">CLAVATA 3/ESR protein</fullName>
    </submittedName>
</protein>
<organism evidence="3 4">
    <name type="scientific">Perilla frutescens var. hirtella</name>
    <name type="common">Perilla citriodora</name>
    <name type="synonym">Perilla setoyensis</name>
    <dbReference type="NCBI Taxonomy" id="608512"/>
    <lineage>
        <taxon>Eukaryota</taxon>
        <taxon>Viridiplantae</taxon>
        <taxon>Streptophyta</taxon>
        <taxon>Embryophyta</taxon>
        <taxon>Tracheophyta</taxon>
        <taxon>Spermatophyta</taxon>
        <taxon>Magnoliopsida</taxon>
        <taxon>eudicotyledons</taxon>
        <taxon>Gunneridae</taxon>
        <taxon>Pentapetalae</taxon>
        <taxon>asterids</taxon>
        <taxon>lamiids</taxon>
        <taxon>Lamiales</taxon>
        <taxon>Lamiaceae</taxon>
        <taxon>Nepetoideae</taxon>
        <taxon>Elsholtzieae</taxon>
        <taxon>Perilla</taxon>
    </lineage>
</organism>
<evidence type="ECO:0000313" key="4">
    <source>
        <dbReference type="Proteomes" id="UP001190926"/>
    </source>
</evidence>
<dbReference type="Proteomes" id="UP001190926">
    <property type="component" value="Unassembled WGS sequence"/>
</dbReference>
<keyword evidence="4" id="KW-1185">Reference proteome</keyword>
<feature type="compositionally biased region" description="Basic and acidic residues" evidence="1">
    <location>
        <begin position="56"/>
        <end position="65"/>
    </location>
</feature>
<feature type="chain" id="PRO_5042134171" evidence="2">
    <location>
        <begin position="24"/>
        <end position="84"/>
    </location>
</feature>
<reference evidence="3 4" key="1">
    <citation type="journal article" date="2021" name="Nat. Commun.">
        <title>Incipient diploidization of the medicinal plant Perilla within 10,000 years.</title>
        <authorList>
            <person name="Zhang Y."/>
            <person name="Shen Q."/>
            <person name="Leng L."/>
            <person name="Zhang D."/>
            <person name="Chen S."/>
            <person name="Shi Y."/>
            <person name="Ning Z."/>
            <person name="Chen S."/>
        </authorList>
    </citation>
    <scope>NUCLEOTIDE SEQUENCE [LARGE SCALE GENOMIC DNA]</scope>
    <source>
        <strain evidence="4">cv. PC099</strain>
    </source>
</reference>
<dbReference type="AlphaFoldDB" id="A0AAD4IUZ2"/>
<proteinExistence type="predicted"/>
<comment type="caution">
    <text evidence="3">The sequence shown here is derived from an EMBL/GenBank/DDBJ whole genome shotgun (WGS) entry which is preliminary data.</text>
</comment>
<sequence>MRTLQIFFLCLILLALQHHYATSSTFQEPTTGSFKISTAAYNSGNTGGNSQKVTMNRKEAYEQKVHKTPSGPSPVGNNRPPSKT</sequence>
<dbReference type="EMBL" id="SDAM02001747">
    <property type="protein sequence ID" value="KAH6822035.1"/>
    <property type="molecule type" value="Genomic_DNA"/>
</dbReference>
<feature type="compositionally biased region" description="Polar residues" evidence="1">
    <location>
        <begin position="75"/>
        <end position="84"/>
    </location>
</feature>
<feature type="compositionally biased region" description="Polar residues" evidence="1">
    <location>
        <begin position="37"/>
        <end position="54"/>
    </location>
</feature>
<feature type="signal peptide" evidence="2">
    <location>
        <begin position="1"/>
        <end position="23"/>
    </location>
</feature>
<evidence type="ECO:0000313" key="3">
    <source>
        <dbReference type="EMBL" id="KAH6822035.1"/>
    </source>
</evidence>
<evidence type="ECO:0000256" key="1">
    <source>
        <dbReference type="SAM" id="MobiDB-lite"/>
    </source>
</evidence>
<evidence type="ECO:0000256" key="2">
    <source>
        <dbReference type="SAM" id="SignalP"/>
    </source>
</evidence>